<dbReference type="Proteomes" id="UP000253383">
    <property type="component" value="Unassembled WGS sequence"/>
</dbReference>
<comment type="caution">
    <text evidence="2">The sequence shown here is derived from an EMBL/GenBank/DDBJ whole genome shotgun (WGS) entry which is preliminary data.</text>
</comment>
<name>A0A368JL06_9BACT</name>
<dbReference type="AlphaFoldDB" id="A0A368JL06"/>
<protein>
    <submittedName>
        <fullName evidence="2">DUF1080 domain-containing protein</fullName>
    </submittedName>
</protein>
<dbReference type="EMBL" id="QOWE01000017">
    <property type="protein sequence ID" value="RCR67736.1"/>
    <property type="molecule type" value="Genomic_DNA"/>
</dbReference>
<dbReference type="GO" id="GO:0016787">
    <property type="term" value="F:hydrolase activity"/>
    <property type="evidence" value="ECO:0007669"/>
    <property type="project" value="InterPro"/>
</dbReference>
<sequence length="236" mass="27145">MYHFLITVFLCTNTLFYSESQPKTAQSDWIWLFDGTNTNQWISAKSDQFPKEGWSIDNKMLVANKGGDKSKRGGDLVSRRKFRNFDLRFEFKLTPGANSGLKYFVKKYPDGGWLGCEYQIIDDAGNKDIAGDKDDKRRTAGLYELFAPSERKLKPIGQWNEGRVVVNGKHVEHWLNGVKVVDYERGDERFKAAKAQSKFKTVEDFGVMEEGYLLLQDHGDESAFRQIRIRELPPTP</sequence>
<dbReference type="InterPro" id="IPR010496">
    <property type="entry name" value="AL/BT2_dom"/>
</dbReference>
<proteinExistence type="predicted"/>
<dbReference type="RefSeq" id="WP_114407867.1">
    <property type="nucleotide sequence ID" value="NZ_QOWE01000017.1"/>
</dbReference>
<dbReference type="OrthoDB" id="948098at2"/>
<evidence type="ECO:0000313" key="2">
    <source>
        <dbReference type="EMBL" id="RCR67736.1"/>
    </source>
</evidence>
<gene>
    <name evidence="2" type="ORF">DUE52_20265</name>
</gene>
<dbReference type="Gene3D" id="2.60.120.560">
    <property type="entry name" value="Exo-inulinase, domain 1"/>
    <property type="match status" value="1"/>
</dbReference>
<reference evidence="2 3" key="1">
    <citation type="submission" date="2018-07" db="EMBL/GenBank/DDBJ databases">
        <title>Genome analysis of Larkinella rosea.</title>
        <authorList>
            <person name="Zhou Z."/>
            <person name="Wang G."/>
        </authorList>
    </citation>
    <scope>NUCLEOTIDE SEQUENCE [LARGE SCALE GENOMIC DNA]</scope>
    <source>
        <strain evidence="3">zzj9</strain>
    </source>
</reference>
<evidence type="ECO:0000313" key="3">
    <source>
        <dbReference type="Proteomes" id="UP000253383"/>
    </source>
</evidence>
<organism evidence="2 3">
    <name type="scientific">Larkinella punicea</name>
    <dbReference type="NCBI Taxonomy" id="2315727"/>
    <lineage>
        <taxon>Bacteria</taxon>
        <taxon>Pseudomonadati</taxon>
        <taxon>Bacteroidota</taxon>
        <taxon>Cytophagia</taxon>
        <taxon>Cytophagales</taxon>
        <taxon>Spirosomataceae</taxon>
        <taxon>Larkinella</taxon>
    </lineage>
</organism>
<accession>A0A368JL06</accession>
<evidence type="ECO:0000259" key="1">
    <source>
        <dbReference type="Pfam" id="PF06439"/>
    </source>
</evidence>
<feature type="domain" description="3-keto-alpha-glucoside-1,2-lyase/3-keto-2-hydroxy-glucal hydratase" evidence="1">
    <location>
        <begin position="28"/>
        <end position="230"/>
    </location>
</feature>
<keyword evidence="3" id="KW-1185">Reference proteome</keyword>
<dbReference type="Pfam" id="PF06439">
    <property type="entry name" value="3keto-disac_hyd"/>
    <property type="match status" value="1"/>
</dbReference>